<evidence type="ECO:0000256" key="6">
    <source>
        <dbReference type="ARBA" id="ARBA00022847"/>
    </source>
</evidence>
<dbReference type="AlphaFoldDB" id="X1YV68"/>
<proteinExistence type="inferred from homology"/>
<comment type="catalytic activity">
    <reaction evidence="11">
        <text>L-cystine(out) + H(+)(out) = L-cystine(in) + H(+)(in)</text>
        <dbReference type="Rhea" id="RHEA:66172"/>
        <dbReference type="ChEBI" id="CHEBI:15378"/>
        <dbReference type="ChEBI" id="CHEBI:35491"/>
    </reaction>
    <physiologicalReaction direction="left-to-right" evidence="11">
        <dbReference type="Rhea" id="RHEA:66173"/>
    </physiologicalReaction>
</comment>
<keyword evidence="6" id="KW-0769">Symport</keyword>
<dbReference type="Pfam" id="PF04193">
    <property type="entry name" value="PQ-loop"/>
    <property type="match status" value="2"/>
</dbReference>
<reference evidence="16" key="1">
    <citation type="submission" date="2012-12" db="EMBL/GenBank/DDBJ databases">
        <authorList>
            <person name="Hellsten U."/>
            <person name="Grimwood J."/>
            <person name="Chapman J.A."/>
            <person name="Shapiro H."/>
            <person name="Aerts A."/>
            <person name="Otillar R.P."/>
            <person name="Terry A.Y."/>
            <person name="Boore J.L."/>
            <person name="Simakov O."/>
            <person name="Marletaz F."/>
            <person name="Cho S.-J."/>
            <person name="Edsinger-Gonzales E."/>
            <person name="Havlak P."/>
            <person name="Kuo D.-H."/>
            <person name="Larsson T."/>
            <person name="Lv J."/>
            <person name="Arendt D."/>
            <person name="Savage R."/>
            <person name="Osoegawa K."/>
            <person name="de Jong P."/>
            <person name="Lindberg D.R."/>
            <person name="Seaver E.C."/>
            <person name="Weisblat D.A."/>
            <person name="Putnam N.H."/>
            <person name="Grigoriev I.V."/>
            <person name="Rokhsar D.S."/>
        </authorList>
    </citation>
    <scope>NUCLEOTIDE SEQUENCE</scope>
    <source>
        <strain evidence="16">I ESC-2004</strain>
    </source>
</reference>
<dbReference type="InterPro" id="IPR005282">
    <property type="entry name" value="LC_transporter"/>
</dbReference>
<keyword evidence="3" id="KW-0813">Transport</keyword>
<dbReference type="OrthoDB" id="75720at2759"/>
<comment type="similarity">
    <text evidence="2">Belongs to the cystinosin family.</text>
</comment>
<keyword evidence="7 14" id="KW-1133">Transmembrane helix</keyword>
<evidence type="ECO:0000256" key="7">
    <source>
        <dbReference type="ARBA" id="ARBA00022989"/>
    </source>
</evidence>
<evidence type="ECO:0000256" key="8">
    <source>
        <dbReference type="ARBA" id="ARBA00023136"/>
    </source>
</evidence>
<dbReference type="OMA" id="LAFAYHG"/>
<evidence type="ECO:0000256" key="10">
    <source>
        <dbReference type="ARBA" id="ARBA00023228"/>
    </source>
</evidence>
<feature type="transmembrane region" description="Helical" evidence="14">
    <location>
        <begin position="193"/>
        <end position="212"/>
    </location>
</feature>
<feature type="transmembrane region" description="Helical" evidence="14">
    <location>
        <begin position="97"/>
        <end position="117"/>
    </location>
</feature>
<evidence type="ECO:0000256" key="11">
    <source>
        <dbReference type="ARBA" id="ARBA00048473"/>
    </source>
</evidence>
<evidence type="ECO:0000256" key="1">
    <source>
        <dbReference type="ARBA" id="ARBA00004155"/>
    </source>
</evidence>
<sequence length="272" mass="31273">AAFVKIKVVHSNILEIFIAIVGWIYFLAWSISFYPQVVSNWLRKSVVGLNFDFLSFNLTGFICYSIFNVGLYWVDSIEADYFAEHPRGVNPVQLNDVIFSLHAVLITFVTIIQAIIYERGDQRVSRLAFGILGVVWLFALISLFVTVGHKITWLTYLYFFSYIKLFITLIKYIPQAYMNYIRQSTDGWSIGNILLDFTGGSFSLFQMFLIAFNNDDWGSIFGDPTKFGLGAFSILFDILFIVQHYCLYRNSSGYVMINDVPEIISDPEDDEE</sequence>
<accession>X1YV68</accession>
<keyword evidence="4 14" id="KW-0812">Transmembrane</keyword>
<dbReference type="HOGENOM" id="CLU_046327_0_0_1"/>
<comment type="function">
    <text evidence="12">Cystine/H(+) symporter that mediates export of cystine, the oxidized dimer of cysteine, from lysosomes. May play a role in the degradation of engulfed apoptotic cells.</text>
</comment>
<feature type="transmembrane region" description="Helical" evidence="14">
    <location>
        <begin position="46"/>
        <end position="67"/>
    </location>
</feature>
<reference evidence="15" key="3">
    <citation type="submission" date="2015-06" db="UniProtKB">
        <authorList>
            <consortium name="EnsemblMetazoa"/>
        </authorList>
    </citation>
    <scope>IDENTIFICATION</scope>
</reference>
<dbReference type="SMART" id="SM00679">
    <property type="entry name" value="CTNS"/>
    <property type="match status" value="2"/>
</dbReference>
<dbReference type="GO" id="GO:0005765">
    <property type="term" value="C:lysosomal membrane"/>
    <property type="evidence" value="ECO:0007669"/>
    <property type="project" value="UniProtKB-SubCell"/>
</dbReference>
<dbReference type="PANTHER" id="PTHR13131">
    <property type="entry name" value="CYSTINOSIN"/>
    <property type="match status" value="1"/>
</dbReference>
<dbReference type="FunFam" id="1.20.1280.290:FF:000023">
    <property type="entry name" value="Cystinosin homolog"/>
    <property type="match status" value="1"/>
</dbReference>
<dbReference type="FunFam" id="1.20.1280.290:FF:000016">
    <property type="entry name" value="Cystinosin homolog"/>
    <property type="match status" value="1"/>
</dbReference>
<dbReference type="NCBIfam" id="TIGR00951">
    <property type="entry name" value="2A43"/>
    <property type="match status" value="1"/>
</dbReference>
<keyword evidence="9" id="KW-0325">Glycoprotein</keyword>
<comment type="subcellular location">
    <subcellularLocation>
        <location evidence="1">Lysosome membrane</location>
        <topology evidence="1">Multi-pass membrane protein</topology>
    </subcellularLocation>
</comment>
<evidence type="ECO:0000256" key="14">
    <source>
        <dbReference type="SAM" id="Phobius"/>
    </source>
</evidence>
<evidence type="ECO:0000256" key="4">
    <source>
        <dbReference type="ARBA" id="ARBA00022692"/>
    </source>
</evidence>
<feature type="transmembrane region" description="Helical" evidence="14">
    <location>
        <begin position="13"/>
        <end position="34"/>
    </location>
</feature>
<keyword evidence="5" id="KW-0677">Repeat</keyword>
<evidence type="ECO:0000256" key="13">
    <source>
        <dbReference type="ARBA" id="ARBA00074957"/>
    </source>
</evidence>
<evidence type="ECO:0000256" key="5">
    <source>
        <dbReference type="ARBA" id="ARBA00022737"/>
    </source>
</evidence>
<evidence type="ECO:0000313" key="16">
    <source>
        <dbReference type="Proteomes" id="UP000014760"/>
    </source>
</evidence>
<keyword evidence="8 14" id="KW-0472">Membrane</keyword>
<feature type="transmembrane region" description="Helical" evidence="14">
    <location>
        <begin position="153"/>
        <end position="173"/>
    </location>
</feature>
<dbReference type="Proteomes" id="UP000014760">
    <property type="component" value="Unassembled WGS sequence"/>
</dbReference>
<keyword evidence="16" id="KW-1185">Reference proteome</keyword>
<evidence type="ECO:0000256" key="12">
    <source>
        <dbReference type="ARBA" id="ARBA00055495"/>
    </source>
</evidence>
<organism evidence="15 16">
    <name type="scientific">Capitella teleta</name>
    <name type="common">Polychaete worm</name>
    <dbReference type="NCBI Taxonomy" id="283909"/>
    <lineage>
        <taxon>Eukaryota</taxon>
        <taxon>Metazoa</taxon>
        <taxon>Spiralia</taxon>
        <taxon>Lophotrochozoa</taxon>
        <taxon>Annelida</taxon>
        <taxon>Polychaeta</taxon>
        <taxon>Sedentaria</taxon>
        <taxon>Scolecida</taxon>
        <taxon>Capitellidae</taxon>
        <taxon>Capitella</taxon>
    </lineage>
</organism>
<evidence type="ECO:0000256" key="3">
    <source>
        <dbReference type="ARBA" id="ARBA00022448"/>
    </source>
</evidence>
<feature type="transmembrane region" description="Helical" evidence="14">
    <location>
        <begin position="129"/>
        <end position="147"/>
    </location>
</feature>
<protein>
    <recommendedName>
        <fullName evidence="13">Cystinosin homolog</fullName>
    </recommendedName>
</protein>
<dbReference type="InterPro" id="IPR006603">
    <property type="entry name" value="PQ-loop_rpt"/>
</dbReference>
<evidence type="ECO:0000256" key="2">
    <source>
        <dbReference type="ARBA" id="ARBA00006855"/>
    </source>
</evidence>
<name>X1YV68_CAPTE</name>
<reference evidence="16" key="2">
    <citation type="journal article" date="2013" name="Nature">
        <title>Insights into bilaterian evolution from three spiralian genomes.</title>
        <authorList>
            <person name="Simakov O."/>
            <person name="Marletaz F."/>
            <person name="Cho S.J."/>
            <person name="Edsinger-Gonzales E."/>
            <person name="Havlak P."/>
            <person name="Hellsten U."/>
            <person name="Kuo D.H."/>
            <person name="Larsson T."/>
            <person name="Lv J."/>
            <person name="Arendt D."/>
            <person name="Savage R."/>
            <person name="Osoegawa K."/>
            <person name="de Jong P."/>
            <person name="Grimwood J."/>
            <person name="Chapman J.A."/>
            <person name="Shapiro H."/>
            <person name="Aerts A."/>
            <person name="Otillar R.P."/>
            <person name="Terry A.Y."/>
            <person name="Boore J.L."/>
            <person name="Grigoriev I.V."/>
            <person name="Lindberg D.R."/>
            <person name="Seaver E.C."/>
            <person name="Weisblat D.A."/>
            <person name="Putnam N.H."/>
            <person name="Rokhsar D.S."/>
        </authorList>
    </citation>
    <scope>NUCLEOTIDE SEQUENCE</scope>
    <source>
        <strain evidence="16">I ESC-2004</strain>
    </source>
</reference>
<dbReference type="GO" id="GO:0015293">
    <property type="term" value="F:symporter activity"/>
    <property type="evidence" value="ECO:0007669"/>
    <property type="project" value="UniProtKB-KW"/>
</dbReference>
<evidence type="ECO:0000256" key="9">
    <source>
        <dbReference type="ARBA" id="ARBA00023180"/>
    </source>
</evidence>
<evidence type="ECO:0000313" key="15">
    <source>
        <dbReference type="EnsemblMetazoa" id="CapteP111871"/>
    </source>
</evidence>
<dbReference type="GO" id="GO:0015184">
    <property type="term" value="F:L-cystine transmembrane transporter activity"/>
    <property type="evidence" value="ECO:0007669"/>
    <property type="project" value="TreeGrafter"/>
</dbReference>
<dbReference type="PANTHER" id="PTHR13131:SF5">
    <property type="entry name" value="CYSTINOSIN"/>
    <property type="match status" value="1"/>
</dbReference>
<dbReference type="EnsemblMetazoa" id="CapteT111871">
    <property type="protein sequence ID" value="CapteP111871"/>
    <property type="gene ID" value="CapteG111871"/>
</dbReference>
<keyword evidence="10" id="KW-0458">Lysosome</keyword>
<dbReference type="EMBL" id="AMQN01000155">
    <property type="status" value="NOT_ANNOTATED_CDS"/>
    <property type="molecule type" value="Genomic_DNA"/>
</dbReference>
<dbReference type="Gene3D" id="1.20.1280.290">
    <property type="match status" value="1"/>
</dbReference>
<feature type="transmembrane region" description="Helical" evidence="14">
    <location>
        <begin position="227"/>
        <end position="248"/>
    </location>
</feature>